<organism evidence="3 4">
    <name type="scientific">Streptomyces tanashiensis</name>
    <dbReference type="NCBI Taxonomy" id="67367"/>
    <lineage>
        <taxon>Bacteria</taxon>
        <taxon>Bacillati</taxon>
        <taxon>Actinomycetota</taxon>
        <taxon>Actinomycetes</taxon>
        <taxon>Kitasatosporales</taxon>
        <taxon>Streptomycetaceae</taxon>
        <taxon>Streptomyces</taxon>
    </lineage>
</organism>
<dbReference type="GeneID" id="95599273"/>
<sequence>MQTPPGELRPVRKVAAPPGLTNLPVRHGVFVGRTRELKRLDAVLDGAGTAVAQAVHGLGGVGKSALAAHWAFTRARRHNPVWWITAGTPADLDTGLAKLAAALQPALAHLPQDQLRERAVQWLGAHSGWLLVLDNVDDPAVVRPLLARAVDGRVLITSRRASGWHDIATPVALDVLTPESSLDLLTGILARDGVPADLDGAERLCAELGHLPLALEQAGAYIAEARLNPAPTSACSPTTRPTCTARPARDTAGTGP</sequence>
<evidence type="ECO:0000313" key="4">
    <source>
        <dbReference type="Proteomes" id="UP001164506"/>
    </source>
</evidence>
<name>A0ABY6QV02_9ACTN</name>
<accession>A0ABY6QV02</accession>
<dbReference type="EMBL" id="CP084204">
    <property type="protein sequence ID" value="UZX20559.1"/>
    <property type="molecule type" value="Genomic_DNA"/>
</dbReference>
<keyword evidence="3" id="KW-0547">Nucleotide-binding</keyword>
<proteinExistence type="predicted"/>
<dbReference type="GO" id="GO:0005524">
    <property type="term" value="F:ATP binding"/>
    <property type="evidence" value="ECO:0007669"/>
    <property type="project" value="UniProtKB-KW"/>
</dbReference>
<dbReference type="Gene3D" id="3.40.50.300">
    <property type="entry name" value="P-loop containing nucleotide triphosphate hydrolases"/>
    <property type="match status" value="1"/>
</dbReference>
<feature type="domain" description="Orc1-like AAA ATPase" evidence="2">
    <location>
        <begin position="30"/>
        <end position="172"/>
    </location>
</feature>
<dbReference type="Pfam" id="PF13191">
    <property type="entry name" value="AAA_16"/>
    <property type="match status" value="1"/>
</dbReference>
<keyword evidence="4" id="KW-1185">Reference proteome</keyword>
<dbReference type="RefSeq" id="WP_267258375.1">
    <property type="nucleotide sequence ID" value="NZ_CP084204.1"/>
</dbReference>
<evidence type="ECO:0000313" key="3">
    <source>
        <dbReference type="EMBL" id="UZX20559.1"/>
    </source>
</evidence>
<reference evidence="3" key="1">
    <citation type="submission" date="2021-09" db="EMBL/GenBank/DDBJ databases">
        <title>Complete genome sequence and metabolic characterization of Streptomyces tanashiensis DSM 731 the producer of antibacterial Kalafungin and diverse secondary metabolites.</title>
        <authorList>
            <person name="Abbasi M.N."/>
            <person name="Anwar M.N."/>
            <person name="Alam K."/>
            <person name="Shoaib M."/>
            <person name="Lin Z."/>
            <person name="Hayat M."/>
            <person name="Ali M.I."/>
            <person name="Malik H.M.T."/>
            <person name="Ahmed I."/>
            <person name="Li A."/>
            <person name="Hailong Wang H."/>
            <person name="Zhang Y."/>
        </authorList>
    </citation>
    <scope>NUCLEOTIDE SEQUENCE</scope>
    <source>
        <strain evidence="3">Kala</strain>
    </source>
</reference>
<evidence type="ECO:0000256" key="1">
    <source>
        <dbReference type="SAM" id="MobiDB-lite"/>
    </source>
</evidence>
<dbReference type="PRINTS" id="PR00364">
    <property type="entry name" value="DISEASERSIST"/>
</dbReference>
<protein>
    <submittedName>
        <fullName evidence="3">ATP-binding protein</fullName>
    </submittedName>
</protein>
<dbReference type="Proteomes" id="UP001164506">
    <property type="component" value="Chromosome"/>
</dbReference>
<evidence type="ECO:0000259" key="2">
    <source>
        <dbReference type="Pfam" id="PF13191"/>
    </source>
</evidence>
<dbReference type="SUPFAM" id="SSF52540">
    <property type="entry name" value="P-loop containing nucleoside triphosphate hydrolases"/>
    <property type="match status" value="1"/>
</dbReference>
<dbReference type="InterPro" id="IPR041664">
    <property type="entry name" value="AAA_16"/>
</dbReference>
<gene>
    <name evidence="3" type="ORF">LDH80_07480</name>
</gene>
<dbReference type="PANTHER" id="PTHR35205:SF1">
    <property type="entry name" value="ZU5 DOMAIN-CONTAINING PROTEIN"/>
    <property type="match status" value="1"/>
</dbReference>
<dbReference type="InterPro" id="IPR027417">
    <property type="entry name" value="P-loop_NTPase"/>
</dbReference>
<dbReference type="PANTHER" id="PTHR35205">
    <property type="entry name" value="NB-ARC AND TPR DOMAIN PROTEIN"/>
    <property type="match status" value="1"/>
</dbReference>
<feature type="region of interest" description="Disordered" evidence="1">
    <location>
        <begin position="231"/>
        <end position="256"/>
    </location>
</feature>
<keyword evidence="3" id="KW-0067">ATP-binding</keyword>